<keyword evidence="1" id="KW-0378">Hydrolase</keyword>
<dbReference type="EC" id="3.1.3.41" evidence="1"/>
<evidence type="ECO:0000313" key="1">
    <source>
        <dbReference type="EMBL" id="KAI2381918.1"/>
    </source>
</evidence>
<accession>A0ACB8UQU0</accession>
<dbReference type="EMBL" id="JALBCA010000158">
    <property type="protein sequence ID" value="KAI2381918.1"/>
    <property type="molecule type" value="Genomic_DNA"/>
</dbReference>
<sequence length="310" mass="33768">MKTSPRYLTGNSQEIKDFIDQFDVFLFDCDGVLWSGDIVFEGTVATLEMLRKKGKQIVFVTNNSTKSRLDYQKKLEKLGIPAAHPVKEEVFSSSYSASVYIARILNLPPNKRKVFLVGETGAEQELQAENIPFIGGTDPSYRRNVTSDDYHKIASGDSSLLDPEVGVVLVGLDFHINYLKISLAYHYIRRGAIFLATNIDSTLPSAGTLFPGAGTISAPLIRMLGGTEPISLGKPSPEMMEAIEGKFKFDRRRACMVGDRLDTDIRFGIEGGLGGTLGVLSGVSSKADFETAALPPSVYVDTLGDLLEGV</sequence>
<protein>
    <submittedName>
        <fullName evidence="1">p-nitrophenyl phosphatase</fullName>
        <ecNumber evidence="1">3.1.3.41</ecNumber>
    </submittedName>
</protein>
<gene>
    <name evidence="1" type="primary">PHO13</name>
    <name evidence="1" type="ORF">LOY88_006476</name>
</gene>
<comment type="caution">
    <text evidence="1">The sequence shown here is derived from an EMBL/GenBank/DDBJ whole genome shotgun (WGS) entry which is preliminary data.</text>
</comment>
<name>A0ACB8UQU0_9EURO</name>
<proteinExistence type="predicted"/>
<organism evidence="1">
    <name type="scientific">Ophidiomyces ophidiicola</name>
    <dbReference type="NCBI Taxonomy" id="1387563"/>
    <lineage>
        <taxon>Eukaryota</taxon>
        <taxon>Fungi</taxon>
        <taxon>Dikarya</taxon>
        <taxon>Ascomycota</taxon>
        <taxon>Pezizomycotina</taxon>
        <taxon>Eurotiomycetes</taxon>
        <taxon>Eurotiomycetidae</taxon>
        <taxon>Onygenales</taxon>
        <taxon>Onygenaceae</taxon>
        <taxon>Ophidiomyces</taxon>
    </lineage>
</organism>
<reference evidence="1" key="1">
    <citation type="journal article" date="2022" name="bioRxiv">
        <title>Population genetic analysis of Ophidiomyces ophidiicola, the causative agent of snake fungal disease, indicates recent introductions to the USA.</title>
        <authorList>
            <person name="Ladner J.T."/>
            <person name="Palmer J.M."/>
            <person name="Ettinger C.L."/>
            <person name="Stajich J.E."/>
            <person name="Farrell T.M."/>
            <person name="Glorioso B.M."/>
            <person name="Lawson B."/>
            <person name="Price S.J."/>
            <person name="Stengle A.G."/>
            <person name="Grear D.A."/>
            <person name="Lorch J.M."/>
        </authorList>
    </citation>
    <scope>NUCLEOTIDE SEQUENCE</scope>
    <source>
        <strain evidence="1">NWHC 24266-5</strain>
    </source>
</reference>